<feature type="region of interest" description="Disordered" evidence="1">
    <location>
        <begin position="1469"/>
        <end position="1493"/>
    </location>
</feature>
<gene>
    <name evidence="2" type="ORF">PXEA_LOCUS26841</name>
</gene>
<feature type="compositionally biased region" description="Acidic residues" evidence="1">
    <location>
        <begin position="1782"/>
        <end position="1791"/>
    </location>
</feature>
<proteinExistence type="predicted"/>
<evidence type="ECO:0000256" key="1">
    <source>
        <dbReference type="SAM" id="MobiDB-lite"/>
    </source>
</evidence>
<feature type="region of interest" description="Disordered" evidence="1">
    <location>
        <begin position="1358"/>
        <end position="1432"/>
    </location>
</feature>
<feature type="region of interest" description="Disordered" evidence="1">
    <location>
        <begin position="645"/>
        <end position="672"/>
    </location>
</feature>
<reference evidence="2" key="1">
    <citation type="submission" date="2018-11" db="EMBL/GenBank/DDBJ databases">
        <authorList>
            <consortium name="Pathogen Informatics"/>
        </authorList>
    </citation>
    <scope>NUCLEOTIDE SEQUENCE</scope>
</reference>
<feature type="compositionally biased region" description="Low complexity" evidence="1">
    <location>
        <begin position="280"/>
        <end position="296"/>
    </location>
</feature>
<feature type="compositionally biased region" description="Basic and acidic residues" evidence="1">
    <location>
        <begin position="1379"/>
        <end position="1394"/>
    </location>
</feature>
<feature type="region of interest" description="Disordered" evidence="1">
    <location>
        <begin position="280"/>
        <end position="299"/>
    </location>
</feature>
<feature type="compositionally biased region" description="Polar residues" evidence="1">
    <location>
        <begin position="1478"/>
        <end position="1492"/>
    </location>
</feature>
<feature type="compositionally biased region" description="Polar residues" evidence="1">
    <location>
        <begin position="1405"/>
        <end position="1423"/>
    </location>
</feature>
<accession>A0A3S5FFR3</accession>
<comment type="caution">
    <text evidence="2">The sequence shown here is derived from an EMBL/GenBank/DDBJ whole genome shotgun (WGS) entry which is preliminary data.</text>
</comment>
<feature type="region of interest" description="Disordered" evidence="1">
    <location>
        <begin position="1108"/>
        <end position="1129"/>
    </location>
</feature>
<dbReference type="Proteomes" id="UP000784294">
    <property type="component" value="Unassembled WGS sequence"/>
</dbReference>
<feature type="non-terminal residue" evidence="2">
    <location>
        <position position="1861"/>
    </location>
</feature>
<evidence type="ECO:0000313" key="3">
    <source>
        <dbReference type="Proteomes" id="UP000784294"/>
    </source>
</evidence>
<dbReference type="OrthoDB" id="6265393at2759"/>
<organism evidence="2 3">
    <name type="scientific">Protopolystoma xenopodis</name>
    <dbReference type="NCBI Taxonomy" id="117903"/>
    <lineage>
        <taxon>Eukaryota</taxon>
        <taxon>Metazoa</taxon>
        <taxon>Spiralia</taxon>
        <taxon>Lophotrochozoa</taxon>
        <taxon>Platyhelminthes</taxon>
        <taxon>Monogenea</taxon>
        <taxon>Polyopisthocotylea</taxon>
        <taxon>Polystomatidea</taxon>
        <taxon>Polystomatidae</taxon>
        <taxon>Protopolystoma</taxon>
    </lineage>
</organism>
<name>A0A3S5FFR3_9PLAT</name>
<feature type="compositionally biased region" description="Polar residues" evidence="1">
    <location>
        <begin position="648"/>
        <end position="666"/>
    </location>
</feature>
<feature type="compositionally biased region" description="Polar residues" evidence="1">
    <location>
        <begin position="1"/>
        <end position="11"/>
    </location>
</feature>
<evidence type="ECO:0000313" key="2">
    <source>
        <dbReference type="EMBL" id="VEL33401.1"/>
    </source>
</evidence>
<protein>
    <submittedName>
        <fullName evidence="2">Uncharacterized protein</fullName>
    </submittedName>
</protein>
<feature type="region of interest" description="Disordered" evidence="1">
    <location>
        <begin position="1"/>
        <end position="25"/>
    </location>
</feature>
<dbReference type="EMBL" id="CAAALY010245712">
    <property type="protein sequence ID" value="VEL33401.1"/>
    <property type="molecule type" value="Genomic_DNA"/>
</dbReference>
<sequence>MSRAQDNNSSDSRQHPIVSNDRTNASCLSGPAGILIPQSSIRPNMVSGGPGLISTHSQAISAISNLTAGNASILSPTLPGGLAGCRASQTLAPLLMTNGQMLIPPQLGTSLQTSVSMPIGTNANSLTSSAPMFIQQCSPATMSTVMSMSLPSASIDSTVGNNSAVPFFQNMPTHTIDSTISCDASVASTSSQLPPFLSLTLTPLTQAGDFPAIQVSLPGLPLVILQVLPLSGAKTGEQYTINVPTNLILNGVASAYSNGGSLNGGPIVLSIAPGSTNPIPSSAGSLSTSPSIPTTSNGLSSFPPTSLNSIIQSPISSIAMPTVTMPTMATGTTITSVVTPPLIASKPTLLSTQVNVSSLLPSSPGPGHSPSSIVTLLGNKRPRAIAPKPIRADQLIALSSMATKSNKKISSPTSSQNTITMPINCSKKSMSLLQTKSCVIAAQNSFVSLGTSLGSLRGKATKRRVGGALATIGSNLPTTTLISSHLSPSLSMLAGLPGGPQQLLTGGQIMGASGNITGSLSLSSASALTSGALFTTSSIAGQTLSSAPYHLMTGAPLGSQTQPFILSSSGHNNVPSSTAFFIAPTLPPIASSSANEDVQMITSFSPVSNFQANALNSGCTSSLAQSATGTSVTFTTTGSMISPFPASTPVNLPSHDSLSTSRSPVTSMHAPSALLPSASGSLSSTMASVDPHTGIITYYQTGPFLQPHSQTNGAGALSLGLPSVTNGELSSVSDPKQSLPPPSASIASQSILGIPPASALHSTHQTLIDPSRRPILISGGQITPGPGAPGTSLVMSAPTMLTGPSASLSTPVSVISGIGSSDAGNGTSAGQPLMSLASTATGFLHPFSNSSIFPSSVTACPAPPGTVFQSTTGGVFIATPPPATLSADCSAAELSRSAIPPLITNLTDSSTPNVSLLPLSSETISIGLDPGSAGQIGSNGDGSVLQKDDILSLAWRLTNLDDDTLIDSSSSVQVLDEIGTGYSNFVSASAVSQSSGLVMVNGMNSSEHVEDELACSVGLKVTGPGSHVVDATSTGNADLDALLAAAAMVGAASGVGNDQTSVCVPLPAGALSTRDQIDLDADSDEGEIQLSRLAAESVQSICGQGLAGSGLSVEPSSSQDFSSGAKKTRKRVKKKPKLAVVSCSSFLTKATPCIVSTISSITPLPTTTTSTPSKSTGKFLASPIDKACTLNTSSGADIPKTLLVQKEKLSTAPDHDEDNLTEATSLAAALACSPEDAADLESVLGPTATGLDDETSEHVVSDSFLTHVLDVVSGDHADAEDLNNLGLIDVEEVGSLCDKSLPERGQSACLVPSVHDDEDVMRLIEFDNDKDLGDSDIAVDMPPVPSETEARSLLHDHQHNSPTEETTRVPIAASPNGPRRIDMRQRRACSEMSRRLSRALRRSNPAHSGSDTHNLLSRPSGSPTLDDGQMPEVDIDEDDFIVNDFSVPSDQYTTEEQFNEALLLLGPPPAIEEVNGPNRLSDSPSPKSSNTVLPVPEALPISAADRSISSSRPAGKEVLFIGPQDLNISTHHLDNESRSPIQEHLSVVVSPKEAIISLRHHESHSNATEHESISNQANVTQLPILPHATSPAHTNDLPDLASSVDREFLKLFFLHEEGENDDPSVGVIGGDLDGVVSEAEAGISTIVVNHTEEASVELSVIPVDDLCTDCSADSGLQIHSQLEICSDLELASNVDRNLPLFLPPAPPSSFSSAPASLTVSFADPALSSGSLEENRASDHSSAMEIVDNPESHTSNENHSPVNIIASKPHVSGLEKMVSGKDNDEEPDGEEDEEATLAMTLEAGLEDEGRVQSPPILSEDHSATDLTAIPTKLYRSPVKLVGDEMSNTSEIFTGPFLPNRPA</sequence>
<keyword evidence="3" id="KW-1185">Reference proteome</keyword>
<feature type="region of interest" description="Disordered" evidence="1">
    <location>
        <begin position="1748"/>
        <end position="1791"/>
    </location>
</feature>